<dbReference type="InParanoid" id="G2QBZ8"/>
<evidence type="ECO:0000256" key="2">
    <source>
        <dbReference type="SAM" id="Phobius"/>
    </source>
</evidence>
<keyword evidence="2" id="KW-0472">Membrane</keyword>
<dbReference type="RefSeq" id="XP_003662470.1">
    <property type="nucleotide sequence ID" value="XM_003662422.1"/>
</dbReference>
<feature type="transmembrane region" description="Helical" evidence="2">
    <location>
        <begin position="140"/>
        <end position="162"/>
    </location>
</feature>
<protein>
    <submittedName>
        <fullName evidence="3">Uncharacterized protein</fullName>
    </submittedName>
</protein>
<keyword evidence="2" id="KW-1133">Transmembrane helix</keyword>
<organism evidence="3 4">
    <name type="scientific">Thermothelomyces thermophilus (strain ATCC 42464 / BCRC 31852 / DSM 1799)</name>
    <name type="common">Sporotrichum thermophile</name>
    <dbReference type="NCBI Taxonomy" id="573729"/>
    <lineage>
        <taxon>Eukaryota</taxon>
        <taxon>Fungi</taxon>
        <taxon>Dikarya</taxon>
        <taxon>Ascomycota</taxon>
        <taxon>Pezizomycotina</taxon>
        <taxon>Sordariomycetes</taxon>
        <taxon>Sordariomycetidae</taxon>
        <taxon>Sordariales</taxon>
        <taxon>Chaetomiaceae</taxon>
        <taxon>Thermothelomyces</taxon>
    </lineage>
</organism>
<reference evidence="3 4" key="1">
    <citation type="journal article" date="2011" name="Nat. Biotechnol.">
        <title>Comparative genomic analysis of the thermophilic biomass-degrading fungi Myceliophthora thermophila and Thielavia terrestris.</title>
        <authorList>
            <person name="Berka R.M."/>
            <person name="Grigoriev I.V."/>
            <person name="Otillar R."/>
            <person name="Salamov A."/>
            <person name="Grimwood J."/>
            <person name="Reid I."/>
            <person name="Ishmael N."/>
            <person name="John T."/>
            <person name="Darmond C."/>
            <person name="Moisan M.-C."/>
            <person name="Henrissat B."/>
            <person name="Coutinho P.M."/>
            <person name="Lombard V."/>
            <person name="Natvig D.O."/>
            <person name="Lindquist E."/>
            <person name="Schmutz J."/>
            <person name="Lucas S."/>
            <person name="Harris P."/>
            <person name="Powlowski J."/>
            <person name="Bellemare A."/>
            <person name="Taylor D."/>
            <person name="Butler G."/>
            <person name="de Vries R.P."/>
            <person name="Allijn I.E."/>
            <person name="van den Brink J."/>
            <person name="Ushinsky S."/>
            <person name="Storms R."/>
            <person name="Powell A.J."/>
            <person name="Paulsen I.T."/>
            <person name="Elbourne L.D.H."/>
            <person name="Baker S.E."/>
            <person name="Magnuson J."/>
            <person name="LaBoissiere S."/>
            <person name="Clutterbuck A.J."/>
            <person name="Martinez D."/>
            <person name="Wogulis M."/>
            <person name="de Leon A.L."/>
            <person name="Rey M.W."/>
            <person name="Tsang A."/>
        </authorList>
    </citation>
    <scope>NUCLEOTIDE SEQUENCE [LARGE SCALE GENOMIC DNA]</scope>
    <source>
        <strain evidence="4">ATCC 42464 / BCRC 31852 / DSM 1799</strain>
    </source>
</reference>
<dbReference type="KEGG" id="mtm:MYCTH_94500"/>
<feature type="region of interest" description="Disordered" evidence="1">
    <location>
        <begin position="1"/>
        <end position="114"/>
    </location>
</feature>
<feature type="region of interest" description="Disordered" evidence="1">
    <location>
        <begin position="172"/>
        <end position="196"/>
    </location>
</feature>
<evidence type="ECO:0000256" key="1">
    <source>
        <dbReference type="SAM" id="MobiDB-lite"/>
    </source>
</evidence>
<dbReference type="eggNOG" id="ENOG502RJ1W">
    <property type="taxonomic scope" value="Eukaryota"/>
</dbReference>
<dbReference type="AlphaFoldDB" id="G2QBZ8"/>
<dbReference type="GeneID" id="11512531"/>
<dbReference type="VEuPathDB" id="FungiDB:MYCTH_94500"/>
<evidence type="ECO:0000313" key="3">
    <source>
        <dbReference type="EMBL" id="AEO57225.1"/>
    </source>
</evidence>
<keyword evidence="2" id="KW-0812">Transmembrane</keyword>
<dbReference type="HOGENOM" id="CLU_1391094_0_0_1"/>
<proteinExistence type="predicted"/>
<feature type="compositionally biased region" description="Basic residues" evidence="1">
    <location>
        <begin position="172"/>
        <end position="182"/>
    </location>
</feature>
<sequence>MYLPQLLPKSAAPDNKHSSAAAVSPLPSDGSFRTTSESESASVTIPPPATRGSPPHQTLLALDRNEQHQHHAASSEENLDQTPQPPLPVHPYYHTLGPPRPLPSPPGHDRRGRNVHGRPLLLLQQRLQAREAGTMRAQNVTIGIVVGVLLAVFLAGFFYFVWRYHRSIRIRRRGGHHRRTSKGSRSSASQSTGAAA</sequence>
<dbReference type="Proteomes" id="UP000007322">
    <property type="component" value="Chromosome 3"/>
</dbReference>
<feature type="compositionally biased region" description="Polar residues" evidence="1">
    <location>
        <begin position="31"/>
        <end position="43"/>
    </location>
</feature>
<evidence type="ECO:0000313" key="4">
    <source>
        <dbReference type="Proteomes" id="UP000007322"/>
    </source>
</evidence>
<gene>
    <name evidence="3" type="ORF">MYCTH_94500</name>
</gene>
<dbReference type="EMBL" id="CP003004">
    <property type="protein sequence ID" value="AEO57225.1"/>
    <property type="molecule type" value="Genomic_DNA"/>
</dbReference>
<name>G2QBZ8_THET4</name>
<accession>G2QBZ8</accession>
<dbReference type="STRING" id="573729.G2QBZ8"/>
<keyword evidence="4" id="KW-1185">Reference proteome</keyword>